<reference evidence="9" key="2">
    <citation type="submission" date="2023-03" db="EMBL/GenBank/DDBJ databases">
        <authorList>
            <person name="Inwood S.N."/>
            <person name="Skelly J.G."/>
            <person name="Guhlin J."/>
            <person name="Harrop T.W.R."/>
            <person name="Goldson S.G."/>
            <person name="Dearden P.K."/>
        </authorList>
    </citation>
    <scope>NUCLEOTIDE SEQUENCE</scope>
    <source>
        <strain evidence="9">Irish</strain>
        <tissue evidence="9">Whole body</tissue>
    </source>
</reference>
<dbReference type="GO" id="GO:0008488">
    <property type="term" value="F:gamma-glutamyl carboxylase activity"/>
    <property type="evidence" value="ECO:0007669"/>
    <property type="project" value="InterPro"/>
</dbReference>
<feature type="transmembrane region" description="Helical" evidence="7">
    <location>
        <begin position="290"/>
        <end position="309"/>
    </location>
</feature>
<reference evidence="9" key="1">
    <citation type="journal article" date="2023" name="bioRxiv">
        <title>Scaffold-level genome assemblies of two parasitoid biocontrol wasps reveal the parthenogenesis mechanism and an associated novel virus.</title>
        <authorList>
            <person name="Inwood S."/>
            <person name="Skelly J."/>
            <person name="Guhlin J."/>
            <person name="Harrop T."/>
            <person name="Goldson S."/>
            <person name="Dearden P."/>
        </authorList>
    </citation>
    <scope>NUCLEOTIDE SEQUENCE</scope>
    <source>
        <strain evidence="9">Irish</strain>
        <tissue evidence="9">Whole body</tissue>
    </source>
</reference>
<evidence type="ECO:0000256" key="7">
    <source>
        <dbReference type="SAM" id="Phobius"/>
    </source>
</evidence>
<keyword evidence="2 7" id="KW-0812">Transmembrane</keyword>
<feature type="transmembrane region" description="Helical" evidence="7">
    <location>
        <begin position="161"/>
        <end position="181"/>
    </location>
</feature>
<protein>
    <recommendedName>
        <fullName evidence="8">HTTM-like domain-containing protein</fullName>
    </recommendedName>
</protein>
<dbReference type="InterPro" id="IPR053934">
    <property type="entry name" value="HTTM_dom"/>
</dbReference>
<dbReference type="EMBL" id="JAQQBS010000002">
    <property type="protein sequence ID" value="KAK0172760.1"/>
    <property type="molecule type" value="Genomic_DNA"/>
</dbReference>
<name>A0AA39FNQ6_9HYME</name>
<evidence type="ECO:0000256" key="2">
    <source>
        <dbReference type="ARBA" id="ARBA00022692"/>
    </source>
</evidence>
<evidence type="ECO:0000256" key="4">
    <source>
        <dbReference type="ARBA" id="ARBA00023136"/>
    </source>
</evidence>
<evidence type="ECO:0000259" key="8">
    <source>
        <dbReference type="SMART" id="SM00752"/>
    </source>
</evidence>
<feature type="transmembrane region" description="Helical" evidence="7">
    <location>
        <begin position="250"/>
        <end position="270"/>
    </location>
</feature>
<evidence type="ECO:0000256" key="3">
    <source>
        <dbReference type="ARBA" id="ARBA00022989"/>
    </source>
</evidence>
<evidence type="ECO:0000256" key="6">
    <source>
        <dbReference type="ARBA" id="ARBA00023239"/>
    </source>
</evidence>
<dbReference type="GO" id="GO:0012505">
    <property type="term" value="C:endomembrane system"/>
    <property type="evidence" value="ECO:0007669"/>
    <property type="project" value="UniProtKB-SubCell"/>
</dbReference>
<proteinExistence type="predicted"/>
<evidence type="ECO:0000256" key="5">
    <source>
        <dbReference type="ARBA" id="ARBA00023157"/>
    </source>
</evidence>
<keyword evidence="5" id="KW-1015">Disulfide bond</keyword>
<dbReference type="InterPro" id="IPR007782">
    <property type="entry name" value="VKG_COase"/>
</dbReference>
<feature type="domain" description="HTTM-like" evidence="8">
    <location>
        <begin position="56"/>
        <end position="313"/>
    </location>
</feature>
<dbReference type="PANTHER" id="PTHR12639">
    <property type="entry name" value="VITAMIN K-DEPENDENT GAMMA-CARBOXYLASE"/>
    <property type="match status" value="1"/>
</dbReference>
<dbReference type="Pfam" id="PF05090">
    <property type="entry name" value="HTTM"/>
    <property type="match status" value="1"/>
</dbReference>
<gene>
    <name evidence="9" type="ORF">PV328_006038</name>
</gene>
<evidence type="ECO:0000313" key="10">
    <source>
        <dbReference type="Proteomes" id="UP001168990"/>
    </source>
</evidence>
<keyword evidence="3 7" id="KW-1133">Transmembrane helix</keyword>
<dbReference type="AlphaFoldDB" id="A0AA39FNQ6"/>
<dbReference type="Pfam" id="PF22777">
    <property type="entry name" value="VKGC_lumenal_dom"/>
    <property type="match status" value="1"/>
</dbReference>
<organism evidence="9 10">
    <name type="scientific">Microctonus aethiopoides</name>
    <dbReference type="NCBI Taxonomy" id="144406"/>
    <lineage>
        <taxon>Eukaryota</taxon>
        <taxon>Metazoa</taxon>
        <taxon>Ecdysozoa</taxon>
        <taxon>Arthropoda</taxon>
        <taxon>Hexapoda</taxon>
        <taxon>Insecta</taxon>
        <taxon>Pterygota</taxon>
        <taxon>Neoptera</taxon>
        <taxon>Endopterygota</taxon>
        <taxon>Hymenoptera</taxon>
        <taxon>Apocrita</taxon>
        <taxon>Ichneumonoidea</taxon>
        <taxon>Braconidae</taxon>
        <taxon>Euphorinae</taxon>
        <taxon>Microctonus</taxon>
    </lineage>
</organism>
<keyword evidence="10" id="KW-1185">Reference proteome</keyword>
<evidence type="ECO:0000313" key="9">
    <source>
        <dbReference type="EMBL" id="KAK0172760.1"/>
    </source>
</evidence>
<evidence type="ECO:0000256" key="1">
    <source>
        <dbReference type="ARBA" id="ARBA00004127"/>
    </source>
</evidence>
<sequence>MCAKFLHEDIEIIQKEVKSWKNYLPSQTKFKNDFERVFGFSLNELLNFDDFVKLLYRPTDPASLGVARALFGLCMVLDVVEERGLSNIDLKWGDPYDCHFPLIHGMKPLSLPWMTIIYVLMWAGAFGIMFGLCFKLACACFVIPYWYIFLLDKSFWNNHTYLYGIIAILFWSTNANRYWAIDEKLSNEKNNSVPLWNYFIIKFQFFTLYFIAGLKKSSREWLEGYSMNNISDHWVFDPLKIFFTTEQTDFFIVHWFGFIFDLTIGFWMLFDKTRIPAMIFCTAFHLMNSRLFSIGMFPYVCLVTMPLFCHVDWPRKLIKNYRLLNSKWKRNITELSDDNKQTDPTINKDNTNDQSVKMKNTQVSFEKYLKKKISKEISKSPTKKQKFVVLLLIFHIALQFFLPYSHFITTGYNNWVQGLYGYSWDMMVHSWDTILIVIKVHDNINNEDHYIDPYAWVQNDRWSKHGDMIIQRAQCLKDNLLRRKEQVLMSSKNCNEIEQWSKLSSNLSIYIDVRSSLNGRFQQRVFNPNIDMLTVEWHPFKPVSFLIPLLTQFNSYRDEMNEITKHVYTWSNYTDVFFVADYPGMQLDNYFSDNFSNVSLTILEGEVTYSEDDWINEITVMKGHSVNVTTGKLHQVKTISLHPSCYMYSYTNRTREYLEKKGIVHPPRKRSGFPIFKELKHRMNAWWRALGHIANAFFHFVYDVPMTRRVSRTHNNSKGY</sequence>
<dbReference type="PANTHER" id="PTHR12639:SF6">
    <property type="entry name" value="VITAMIN K-DEPENDENT GAMMA-CARBOXYLASE"/>
    <property type="match status" value="1"/>
</dbReference>
<feature type="transmembrane region" description="Helical" evidence="7">
    <location>
        <begin position="116"/>
        <end position="149"/>
    </location>
</feature>
<accession>A0AA39FNQ6</accession>
<feature type="transmembrane region" description="Helical" evidence="7">
    <location>
        <begin position="387"/>
        <end position="404"/>
    </location>
</feature>
<dbReference type="GO" id="GO:0019842">
    <property type="term" value="F:vitamin binding"/>
    <property type="evidence" value="ECO:0007669"/>
    <property type="project" value="TreeGrafter"/>
</dbReference>
<dbReference type="Proteomes" id="UP001168990">
    <property type="component" value="Unassembled WGS sequence"/>
</dbReference>
<keyword evidence="6" id="KW-0456">Lyase</keyword>
<keyword evidence="4 7" id="KW-0472">Membrane</keyword>
<feature type="transmembrane region" description="Helical" evidence="7">
    <location>
        <begin position="193"/>
        <end position="212"/>
    </location>
</feature>
<dbReference type="SMART" id="SM00752">
    <property type="entry name" value="HTTM"/>
    <property type="match status" value="1"/>
</dbReference>
<comment type="subcellular location">
    <subcellularLocation>
        <location evidence="1">Endomembrane system</location>
        <topology evidence="1">Multi-pass membrane protein</topology>
    </subcellularLocation>
</comment>
<dbReference type="InterPro" id="IPR053935">
    <property type="entry name" value="VKGC_lumenal_dom"/>
</dbReference>
<comment type="caution">
    <text evidence="9">The sequence shown here is derived from an EMBL/GenBank/DDBJ whole genome shotgun (WGS) entry which is preliminary data.</text>
</comment>
<dbReference type="InterPro" id="IPR011020">
    <property type="entry name" value="HTTM-like"/>
</dbReference>